<dbReference type="PANTHER" id="PTHR11807">
    <property type="entry name" value="ATPASES OF THE PP SUPERFAMILY-RELATED"/>
    <property type="match status" value="1"/>
</dbReference>
<keyword evidence="1" id="KW-0808">Transferase</keyword>
<name>A0AAD6QI27_9ROSI</name>
<dbReference type="GO" id="GO:0002144">
    <property type="term" value="C:cytosolic tRNA wobble base thiouridylase complex"/>
    <property type="evidence" value="ECO:0007669"/>
    <property type="project" value="TreeGrafter"/>
</dbReference>
<dbReference type="Proteomes" id="UP001164929">
    <property type="component" value="Chromosome 7"/>
</dbReference>
<evidence type="ECO:0000313" key="2">
    <source>
        <dbReference type="EMBL" id="KAJ6990791.1"/>
    </source>
</evidence>
<dbReference type="GO" id="GO:0000049">
    <property type="term" value="F:tRNA binding"/>
    <property type="evidence" value="ECO:0007669"/>
    <property type="project" value="TreeGrafter"/>
</dbReference>
<reference evidence="2" key="1">
    <citation type="journal article" date="2023" name="Mol. Ecol. Resour.">
        <title>Chromosome-level genome assembly of a triploid poplar Populus alba 'Berolinensis'.</title>
        <authorList>
            <person name="Chen S."/>
            <person name="Yu Y."/>
            <person name="Wang X."/>
            <person name="Wang S."/>
            <person name="Zhang T."/>
            <person name="Zhou Y."/>
            <person name="He R."/>
            <person name="Meng N."/>
            <person name="Wang Y."/>
            <person name="Liu W."/>
            <person name="Liu Z."/>
            <person name="Liu J."/>
            <person name="Guo Q."/>
            <person name="Huang H."/>
            <person name="Sederoff R.R."/>
            <person name="Wang G."/>
            <person name="Qu G."/>
            <person name="Chen S."/>
        </authorList>
    </citation>
    <scope>NUCLEOTIDE SEQUENCE</scope>
    <source>
        <strain evidence="2">SC-2020</strain>
    </source>
</reference>
<dbReference type="GO" id="GO:0016740">
    <property type="term" value="F:transferase activity"/>
    <property type="evidence" value="ECO:0007669"/>
    <property type="project" value="UniProtKB-KW"/>
</dbReference>
<dbReference type="GO" id="GO:0002143">
    <property type="term" value="P:tRNA wobble position uridine thiolation"/>
    <property type="evidence" value="ECO:0007669"/>
    <property type="project" value="TreeGrafter"/>
</dbReference>
<dbReference type="GO" id="GO:0005739">
    <property type="term" value="C:mitochondrion"/>
    <property type="evidence" value="ECO:0007669"/>
    <property type="project" value="TreeGrafter"/>
</dbReference>
<evidence type="ECO:0000256" key="1">
    <source>
        <dbReference type="ARBA" id="ARBA00022679"/>
    </source>
</evidence>
<evidence type="ECO:0000313" key="3">
    <source>
        <dbReference type="Proteomes" id="UP001164929"/>
    </source>
</evidence>
<proteinExistence type="predicted"/>
<sequence length="50" mass="5937">MLAYVLSGLNCYHNYRLDLFILSIDEDIIGYRDDSLEIVKRNEILDMEIQ</sequence>
<protein>
    <submittedName>
        <fullName evidence="2">Uncharacterized protein</fullName>
    </submittedName>
</protein>
<dbReference type="EMBL" id="JAQIZT010000007">
    <property type="protein sequence ID" value="KAJ6990791.1"/>
    <property type="molecule type" value="Genomic_DNA"/>
</dbReference>
<dbReference type="AlphaFoldDB" id="A0AAD6QI27"/>
<accession>A0AAD6QI27</accession>
<organism evidence="2 3">
    <name type="scientific">Populus alba x Populus x berolinensis</name>
    <dbReference type="NCBI Taxonomy" id="444605"/>
    <lineage>
        <taxon>Eukaryota</taxon>
        <taxon>Viridiplantae</taxon>
        <taxon>Streptophyta</taxon>
        <taxon>Embryophyta</taxon>
        <taxon>Tracheophyta</taxon>
        <taxon>Spermatophyta</taxon>
        <taxon>Magnoliopsida</taxon>
        <taxon>eudicotyledons</taxon>
        <taxon>Gunneridae</taxon>
        <taxon>Pentapetalae</taxon>
        <taxon>rosids</taxon>
        <taxon>fabids</taxon>
        <taxon>Malpighiales</taxon>
        <taxon>Salicaceae</taxon>
        <taxon>Saliceae</taxon>
        <taxon>Populus</taxon>
    </lineage>
</organism>
<keyword evidence="3" id="KW-1185">Reference proteome</keyword>
<gene>
    <name evidence="2" type="ORF">NC653_019140</name>
</gene>
<dbReference type="PANTHER" id="PTHR11807:SF12">
    <property type="entry name" value="CYTOPLASMIC TRNA 2-THIOLATION PROTEIN 1"/>
    <property type="match status" value="1"/>
</dbReference>
<comment type="caution">
    <text evidence="2">The sequence shown here is derived from an EMBL/GenBank/DDBJ whole genome shotgun (WGS) entry which is preliminary data.</text>
</comment>